<organism evidence="3 4">
    <name type="scientific">Vibrio diabolicus</name>
    <dbReference type="NCBI Taxonomy" id="50719"/>
    <lineage>
        <taxon>Bacteria</taxon>
        <taxon>Pseudomonadati</taxon>
        <taxon>Pseudomonadota</taxon>
        <taxon>Gammaproteobacteria</taxon>
        <taxon>Vibrionales</taxon>
        <taxon>Vibrionaceae</taxon>
        <taxon>Vibrio</taxon>
        <taxon>Vibrio diabolicus subgroup</taxon>
    </lineage>
</organism>
<dbReference type="EMBL" id="CP069194">
    <property type="protein sequence ID" value="QRG81477.1"/>
    <property type="molecule type" value="Genomic_DNA"/>
</dbReference>
<gene>
    <name evidence="3" type="ORF">JOS67_00435</name>
</gene>
<proteinExistence type="predicted"/>
<geneLocation type="plasmid" evidence="3 4">
    <name>pSLV18-213K</name>
</geneLocation>
<dbReference type="AlphaFoldDB" id="A0AA92LNL8"/>
<sequence>MSIKQSIASLVILLSVSFNASALLIKLTKSNANPWGVAHCFGYRVGDVVNVSALPPVNPEPLIDGSARYKCAYPMGGKSYVRVEMVEIGGSWSYTSELSGSAVDSCPPGQSINSDTGKCEEPPPPPFCSRPDTIQQMSDYSQSCSAKGPGYQANIICRDEDEYLDMSCPPPTEQCTPDSSDWPACKDPEPEECTPDSPDWDPRYGTCCRPENNWCDTPEPESCVIGGPNWPACATDTDIDPPTGGDLGDPDKPSGGGTGNPDPDKPEPDVDNTSDTLAAIKSMNSDLNAQLTGINNDMNKNQAETKSALDALKASVDLNTDTVVDNANHVANAIQGQSDMLSDIGNNTNRLLTSANNQLSNGFGQLSSDLGELQETNQQGFDELSDKLDDLKPCVPTPENRFCESPHGVDSNFVGDVLTQADSIVSGALGSYESTVVGAANDLLEKNITAESEAHITAVSDSFLNLLPQPSQCMRLSLPTLNGGNVSISCEFSHKLKMILSILIYIYTIKTLVEILLTEVTPVPSNKPGSGRYY</sequence>
<feature type="region of interest" description="Disordered" evidence="1">
    <location>
        <begin position="234"/>
        <end position="273"/>
    </location>
</feature>
<protein>
    <submittedName>
        <fullName evidence="3">Chemotaxis protein</fullName>
    </submittedName>
</protein>
<evidence type="ECO:0000256" key="2">
    <source>
        <dbReference type="SAM" id="SignalP"/>
    </source>
</evidence>
<feature type="region of interest" description="Disordered" evidence="1">
    <location>
        <begin position="170"/>
        <end position="200"/>
    </location>
</feature>
<keyword evidence="2" id="KW-0732">Signal</keyword>
<dbReference type="Proteomes" id="UP000596337">
    <property type="component" value="Plasmid pSLV18-213K"/>
</dbReference>
<name>A0AA92LNL8_9VIBR</name>
<feature type="signal peptide" evidence="2">
    <location>
        <begin position="1"/>
        <end position="20"/>
    </location>
</feature>
<evidence type="ECO:0000313" key="3">
    <source>
        <dbReference type="EMBL" id="QRG81477.1"/>
    </source>
</evidence>
<evidence type="ECO:0000313" key="4">
    <source>
        <dbReference type="Proteomes" id="UP000596337"/>
    </source>
</evidence>
<feature type="chain" id="PRO_5041697394" evidence="2">
    <location>
        <begin position="21"/>
        <end position="534"/>
    </location>
</feature>
<dbReference type="RefSeq" id="WP_203346301.1">
    <property type="nucleotide sequence ID" value="NZ_CP069194.1"/>
</dbReference>
<evidence type="ECO:0000256" key="1">
    <source>
        <dbReference type="SAM" id="MobiDB-lite"/>
    </source>
</evidence>
<reference evidence="3 4" key="1">
    <citation type="submission" date="2021-01" db="EMBL/GenBank/DDBJ databases">
        <title>Characterization of a novel blaVMB-2- harboring plasmid in Vibrio diabolicus.</title>
        <authorList>
            <person name="Liu M."/>
        </authorList>
    </citation>
    <scope>NUCLEOTIDE SEQUENCE [LARGE SCALE GENOMIC DNA]</scope>
    <source>
        <strain evidence="3 4">SLV18</strain>
        <plasmid evidence="3 4">pSLV18-213K</plasmid>
    </source>
</reference>
<accession>A0AA92LNL8</accession>
<keyword evidence="3" id="KW-0614">Plasmid</keyword>